<evidence type="ECO:0000313" key="2">
    <source>
        <dbReference type="EMBL" id="SCL24855.1"/>
    </source>
</evidence>
<dbReference type="EMBL" id="FMHU01000002">
    <property type="protein sequence ID" value="SCL24855.1"/>
    <property type="molecule type" value="Genomic_DNA"/>
</dbReference>
<dbReference type="AlphaFoldDB" id="A0A1C6S6E4"/>
<dbReference type="RefSeq" id="WP_245714810.1">
    <property type="nucleotide sequence ID" value="NZ_FMHU01000002.1"/>
</dbReference>
<evidence type="ECO:0000256" key="1">
    <source>
        <dbReference type="SAM" id="MobiDB-lite"/>
    </source>
</evidence>
<sequence length="156" mass="16854">MPKDASVNTGAAQEQGSSGPSRRVSEMQAKLHRWAVADCGRRFDDLFNLVHDPATLIMAFDRVAGNQGARTAGVDGLTVADVEERIGVPGFLDDLRAQLKVGTFRPLPVRERKIPKPGGSGKVRRLGIPTIADRVVQAALKLVLEPIFEADFKPVS</sequence>
<dbReference type="InterPro" id="IPR051083">
    <property type="entry name" value="GrpII_Intron_Splice-Mob/Def"/>
</dbReference>
<gene>
    <name evidence="2" type="ORF">GA0074694_4059</name>
</gene>
<dbReference type="SUPFAM" id="SSF56672">
    <property type="entry name" value="DNA/RNA polymerases"/>
    <property type="match status" value="1"/>
</dbReference>
<dbReference type="PANTHER" id="PTHR34047:SF8">
    <property type="entry name" value="PROTEIN YKFC"/>
    <property type="match status" value="1"/>
</dbReference>
<accession>A0A1C6S6E4</accession>
<protein>
    <recommendedName>
        <fullName evidence="4">Reverse transcriptase (RNA-dependent DNA polymerase)</fullName>
    </recommendedName>
</protein>
<evidence type="ECO:0000313" key="3">
    <source>
        <dbReference type="Proteomes" id="UP000198906"/>
    </source>
</evidence>
<feature type="region of interest" description="Disordered" evidence="1">
    <location>
        <begin position="1"/>
        <end position="26"/>
    </location>
</feature>
<name>A0A1C6S6E4_9ACTN</name>
<dbReference type="PANTHER" id="PTHR34047">
    <property type="entry name" value="NUCLEAR INTRON MATURASE 1, MITOCHONDRIAL-RELATED"/>
    <property type="match status" value="1"/>
</dbReference>
<evidence type="ECO:0008006" key="4">
    <source>
        <dbReference type="Google" id="ProtNLM"/>
    </source>
</evidence>
<proteinExistence type="predicted"/>
<organism evidence="2 3">
    <name type="scientific">Micromonospora inyonensis</name>
    <dbReference type="NCBI Taxonomy" id="47866"/>
    <lineage>
        <taxon>Bacteria</taxon>
        <taxon>Bacillati</taxon>
        <taxon>Actinomycetota</taxon>
        <taxon>Actinomycetes</taxon>
        <taxon>Micromonosporales</taxon>
        <taxon>Micromonosporaceae</taxon>
        <taxon>Micromonospora</taxon>
    </lineage>
</organism>
<keyword evidence="3" id="KW-1185">Reference proteome</keyword>
<reference evidence="3" key="1">
    <citation type="submission" date="2016-06" db="EMBL/GenBank/DDBJ databases">
        <authorList>
            <person name="Varghese N."/>
        </authorList>
    </citation>
    <scope>NUCLEOTIDE SEQUENCE [LARGE SCALE GENOMIC DNA]</scope>
    <source>
        <strain evidence="3">DSM 46123</strain>
    </source>
</reference>
<feature type="compositionally biased region" description="Polar residues" evidence="1">
    <location>
        <begin position="1"/>
        <end position="20"/>
    </location>
</feature>
<dbReference type="InterPro" id="IPR043502">
    <property type="entry name" value="DNA/RNA_pol_sf"/>
</dbReference>
<dbReference type="Proteomes" id="UP000198906">
    <property type="component" value="Unassembled WGS sequence"/>
</dbReference>